<comment type="caution">
    <text evidence="1">The sequence shown here is derived from an EMBL/GenBank/DDBJ whole genome shotgun (WGS) entry which is preliminary data.</text>
</comment>
<organism evidence="1 2">
    <name type="scientific">Brevibacillus invocatus</name>
    <dbReference type="NCBI Taxonomy" id="173959"/>
    <lineage>
        <taxon>Bacteria</taxon>
        <taxon>Bacillati</taxon>
        <taxon>Bacillota</taxon>
        <taxon>Bacilli</taxon>
        <taxon>Bacillales</taxon>
        <taxon>Paenibacillaceae</taxon>
        <taxon>Brevibacillus</taxon>
    </lineage>
</organism>
<name>A0A3M8CI19_9BACL</name>
<protein>
    <submittedName>
        <fullName evidence="1">Uncharacterized protein</fullName>
    </submittedName>
</protein>
<gene>
    <name evidence="1" type="ORF">EDM52_07170</name>
</gene>
<sequence>MEYSLRKWHPLLVCLTLLSVMLSGCLYPDERRAENQMPSAFFLEATQKAIDQFRQDTSVLPIVTKDLDTPIFEKYEIDFHKLIPKYMPDVPGNSFEKGGVFKYVLIDVETNPTVRLIHLSSISTVADVQRAVHSYQYNNDNELPIKADIGDGYFSIDFGKIGMKETQVPGTAGTYLLPLVMNGKGDVGIDYAIDIATVLRESKATVQERTDPRYVMARESNFVPAKSFPYTMVGDQPKLLKLH</sequence>
<dbReference type="OrthoDB" id="2449131at2"/>
<proteinExistence type="predicted"/>
<dbReference type="PROSITE" id="PS51257">
    <property type="entry name" value="PROKAR_LIPOPROTEIN"/>
    <property type="match status" value="1"/>
</dbReference>
<dbReference type="RefSeq" id="WP_122908323.1">
    <property type="nucleotide sequence ID" value="NZ_CBCSBE010000001.1"/>
</dbReference>
<dbReference type="AlphaFoldDB" id="A0A3M8CI19"/>
<accession>A0A3M8CI19</accession>
<evidence type="ECO:0000313" key="2">
    <source>
        <dbReference type="Proteomes" id="UP000282028"/>
    </source>
</evidence>
<reference evidence="1 2" key="1">
    <citation type="submission" date="2018-10" db="EMBL/GenBank/DDBJ databases">
        <title>Phylogenomics of Brevibacillus.</title>
        <authorList>
            <person name="Dunlap C."/>
        </authorList>
    </citation>
    <scope>NUCLEOTIDE SEQUENCE [LARGE SCALE GENOMIC DNA]</scope>
    <source>
        <strain evidence="1 2">JCM 12215</strain>
    </source>
</reference>
<dbReference type="Proteomes" id="UP000282028">
    <property type="component" value="Unassembled WGS sequence"/>
</dbReference>
<evidence type="ECO:0000313" key="1">
    <source>
        <dbReference type="EMBL" id="RNB75360.1"/>
    </source>
</evidence>
<dbReference type="EMBL" id="RHHR01000010">
    <property type="protein sequence ID" value="RNB75360.1"/>
    <property type="molecule type" value="Genomic_DNA"/>
</dbReference>
<keyword evidence="2" id="KW-1185">Reference proteome</keyword>